<dbReference type="EMBL" id="LR796568">
    <property type="protein sequence ID" value="CAB4151398.1"/>
    <property type="molecule type" value="Genomic_DNA"/>
</dbReference>
<keyword evidence="1" id="KW-1133">Transmembrane helix</keyword>
<feature type="transmembrane region" description="Helical" evidence="1">
    <location>
        <begin position="38"/>
        <end position="62"/>
    </location>
</feature>
<evidence type="ECO:0000256" key="1">
    <source>
        <dbReference type="SAM" id="Phobius"/>
    </source>
</evidence>
<sequence>MIEKAFIISLLCFGFYQATRFGQIMYFVQRFAEKLPTIFGKPICLCLTCMASFHTLFWYPIFYGFNSQLIPVAIIAAGLNYLIGILSSHYE</sequence>
<protein>
    <submittedName>
        <fullName evidence="2">Uncharacterized protein</fullName>
    </submittedName>
</protein>
<proteinExistence type="predicted"/>
<keyword evidence="1" id="KW-0472">Membrane</keyword>
<evidence type="ECO:0000313" key="2">
    <source>
        <dbReference type="EMBL" id="CAB4151398.1"/>
    </source>
</evidence>
<accession>A0A6J5MXX7</accession>
<reference evidence="2" key="1">
    <citation type="submission" date="2020-04" db="EMBL/GenBank/DDBJ databases">
        <authorList>
            <person name="Chiriac C."/>
            <person name="Salcher M."/>
            <person name="Ghai R."/>
            <person name="Kavagutti S V."/>
        </authorList>
    </citation>
    <scope>NUCLEOTIDE SEQUENCE</scope>
</reference>
<feature type="transmembrane region" description="Helical" evidence="1">
    <location>
        <begin position="69"/>
        <end position="90"/>
    </location>
</feature>
<gene>
    <name evidence="2" type="ORF">UFOVP595_14</name>
</gene>
<keyword evidence="1" id="KW-0812">Transmembrane</keyword>
<organism evidence="2">
    <name type="scientific">uncultured Caudovirales phage</name>
    <dbReference type="NCBI Taxonomy" id="2100421"/>
    <lineage>
        <taxon>Viruses</taxon>
        <taxon>Duplodnaviria</taxon>
        <taxon>Heunggongvirae</taxon>
        <taxon>Uroviricota</taxon>
        <taxon>Caudoviricetes</taxon>
        <taxon>Peduoviridae</taxon>
        <taxon>Maltschvirus</taxon>
        <taxon>Maltschvirus maltsch</taxon>
    </lineage>
</organism>
<name>A0A6J5MXX7_9CAUD</name>